<dbReference type="PANTHER" id="PTHR33332">
    <property type="entry name" value="REVERSE TRANSCRIPTASE DOMAIN-CONTAINING PROTEIN"/>
    <property type="match status" value="1"/>
</dbReference>
<gene>
    <name evidence="1" type="ORF">PACLA_8A005552</name>
</gene>
<dbReference type="Pfam" id="PF00078">
    <property type="entry name" value="RVT_1"/>
    <property type="match status" value="1"/>
</dbReference>
<protein>
    <submittedName>
        <fullName evidence="1">Uncharacterized protein</fullName>
    </submittedName>
</protein>
<dbReference type="Proteomes" id="UP001152795">
    <property type="component" value="Unassembled WGS sequence"/>
</dbReference>
<dbReference type="AlphaFoldDB" id="A0A7D9JWF8"/>
<keyword evidence="2" id="KW-1185">Reference proteome</keyword>
<dbReference type="PROSITE" id="PS50878">
    <property type="entry name" value="RT_POL"/>
    <property type="match status" value="1"/>
</dbReference>
<evidence type="ECO:0000313" key="1">
    <source>
        <dbReference type="EMBL" id="CAB4036354.1"/>
    </source>
</evidence>
<dbReference type="OrthoDB" id="3261222at2759"/>
<reference evidence="1" key="1">
    <citation type="submission" date="2020-04" db="EMBL/GenBank/DDBJ databases">
        <authorList>
            <person name="Alioto T."/>
            <person name="Alioto T."/>
            <person name="Gomez Garrido J."/>
        </authorList>
    </citation>
    <scope>NUCLEOTIDE SEQUENCE</scope>
    <source>
        <strain evidence="1">A484AB</strain>
    </source>
</reference>
<sequence length="141" mass="16034">MDEGKITGLVSLDIKKAFELINHQILMSKMKDQFGIRENELNWFTSYLTDHQQVCCVNDHISSWKPIESGVPQGSILGPLMLLLYINDLPQYLKFTTPGLYADDTQIFASSDNYDELVELLNSDLKNISIDGSRITNCKPY</sequence>
<dbReference type="EMBL" id="CACRXK020021940">
    <property type="protein sequence ID" value="CAB4036354.1"/>
    <property type="molecule type" value="Genomic_DNA"/>
</dbReference>
<dbReference type="InterPro" id="IPR000477">
    <property type="entry name" value="RT_dom"/>
</dbReference>
<proteinExistence type="predicted"/>
<accession>A0A7D9JWF8</accession>
<organism evidence="1 2">
    <name type="scientific">Paramuricea clavata</name>
    <name type="common">Red gorgonian</name>
    <name type="synonym">Violescent sea-whip</name>
    <dbReference type="NCBI Taxonomy" id="317549"/>
    <lineage>
        <taxon>Eukaryota</taxon>
        <taxon>Metazoa</taxon>
        <taxon>Cnidaria</taxon>
        <taxon>Anthozoa</taxon>
        <taxon>Octocorallia</taxon>
        <taxon>Malacalcyonacea</taxon>
        <taxon>Plexauridae</taxon>
        <taxon>Paramuricea</taxon>
    </lineage>
</organism>
<comment type="caution">
    <text evidence="1">The sequence shown here is derived from an EMBL/GenBank/DDBJ whole genome shotgun (WGS) entry which is preliminary data.</text>
</comment>
<name>A0A7D9JWF8_PARCT</name>
<evidence type="ECO:0000313" key="2">
    <source>
        <dbReference type="Proteomes" id="UP001152795"/>
    </source>
</evidence>